<evidence type="ECO:0000313" key="1">
    <source>
        <dbReference type="EMBL" id="GBP51573.1"/>
    </source>
</evidence>
<organism evidence="1 2">
    <name type="scientific">Eumeta variegata</name>
    <name type="common">Bagworm moth</name>
    <name type="synonym">Eumeta japonica</name>
    <dbReference type="NCBI Taxonomy" id="151549"/>
    <lineage>
        <taxon>Eukaryota</taxon>
        <taxon>Metazoa</taxon>
        <taxon>Ecdysozoa</taxon>
        <taxon>Arthropoda</taxon>
        <taxon>Hexapoda</taxon>
        <taxon>Insecta</taxon>
        <taxon>Pterygota</taxon>
        <taxon>Neoptera</taxon>
        <taxon>Endopterygota</taxon>
        <taxon>Lepidoptera</taxon>
        <taxon>Glossata</taxon>
        <taxon>Ditrysia</taxon>
        <taxon>Tineoidea</taxon>
        <taxon>Psychidae</taxon>
        <taxon>Oiketicinae</taxon>
        <taxon>Eumeta</taxon>
    </lineage>
</organism>
<name>A0A4C1WKM5_EUMVA</name>
<sequence length="138" mass="16251">MWRSNWKGTRITAVDSARAPTTLPNLGRTAFTLSITRLIQKRYFFFFFVKKKSNFSQPKQHNHHLPPLSRFDNCIRFYRRSSGLCDRREVFIQKKARTQRAFDRRRACIGEVDACGRVVDLKPPAQTSEKYTESKTFD</sequence>
<dbReference type="AlphaFoldDB" id="A0A4C1WKM5"/>
<gene>
    <name evidence="1" type="ORF">EVAR_42754_1</name>
</gene>
<proteinExistence type="predicted"/>
<keyword evidence="2" id="KW-1185">Reference proteome</keyword>
<dbReference type="Proteomes" id="UP000299102">
    <property type="component" value="Unassembled WGS sequence"/>
</dbReference>
<protein>
    <submittedName>
        <fullName evidence="1">Uncharacterized protein</fullName>
    </submittedName>
</protein>
<evidence type="ECO:0000313" key="2">
    <source>
        <dbReference type="Proteomes" id="UP000299102"/>
    </source>
</evidence>
<dbReference type="EMBL" id="BGZK01000584">
    <property type="protein sequence ID" value="GBP51573.1"/>
    <property type="molecule type" value="Genomic_DNA"/>
</dbReference>
<reference evidence="1 2" key="1">
    <citation type="journal article" date="2019" name="Commun. Biol.">
        <title>The bagworm genome reveals a unique fibroin gene that provides high tensile strength.</title>
        <authorList>
            <person name="Kono N."/>
            <person name="Nakamura H."/>
            <person name="Ohtoshi R."/>
            <person name="Tomita M."/>
            <person name="Numata K."/>
            <person name="Arakawa K."/>
        </authorList>
    </citation>
    <scope>NUCLEOTIDE SEQUENCE [LARGE SCALE GENOMIC DNA]</scope>
</reference>
<accession>A0A4C1WKM5</accession>
<comment type="caution">
    <text evidence="1">The sequence shown here is derived from an EMBL/GenBank/DDBJ whole genome shotgun (WGS) entry which is preliminary data.</text>
</comment>